<keyword evidence="3" id="KW-1133">Transmembrane helix</keyword>
<feature type="transmembrane region" description="Helical" evidence="3">
    <location>
        <begin position="581"/>
        <end position="603"/>
    </location>
</feature>
<feature type="domain" description="Tape measure protein N-terminal" evidence="5">
    <location>
        <begin position="268"/>
        <end position="455"/>
    </location>
</feature>
<dbReference type="InterPro" id="IPR013491">
    <property type="entry name" value="Tape_meas_N"/>
</dbReference>
<dbReference type="Pfam" id="PF20155">
    <property type="entry name" value="TMP_3"/>
    <property type="match status" value="1"/>
</dbReference>
<organism evidence="6">
    <name type="scientific">Enterobacter cloacae</name>
    <dbReference type="NCBI Taxonomy" id="550"/>
    <lineage>
        <taxon>Bacteria</taxon>
        <taxon>Pseudomonadati</taxon>
        <taxon>Pseudomonadota</taxon>
        <taxon>Gammaproteobacteria</taxon>
        <taxon>Enterobacterales</taxon>
        <taxon>Enterobacteriaceae</taxon>
        <taxon>Enterobacter</taxon>
        <taxon>Enterobacter cloacae complex</taxon>
    </lineage>
</organism>
<dbReference type="InterPro" id="IPR006431">
    <property type="entry name" value="Phage_tape_meas_C"/>
</dbReference>
<dbReference type="Pfam" id="PF09718">
    <property type="entry name" value="Tape_meas_lam_C"/>
    <property type="match status" value="1"/>
</dbReference>
<protein>
    <submittedName>
        <fullName evidence="6">Mu-like prophage FluMu protein gp42</fullName>
    </submittedName>
</protein>
<accession>A0A168QHF9</accession>
<feature type="compositionally biased region" description="Low complexity" evidence="2">
    <location>
        <begin position="1269"/>
        <end position="1281"/>
    </location>
</feature>
<feature type="transmembrane region" description="Helical" evidence="3">
    <location>
        <begin position="610"/>
        <end position="628"/>
    </location>
</feature>
<feature type="domain" description="Bacteriophage tail tape measure C-terminal" evidence="4">
    <location>
        <begin position="1154"/>
        <end position="1219"/>
    </location>
</feature>
<feature type="region of interest" description="Disordered" evidence="2">
    <location>
        <begin position="205"/>
        <end position="230"/>
    </location>
</feature>
<feature type="region of interest" description="Disordered" evidence="2">
    <location>
        <begin position="1259"/>
        <end position="1281"/>
    </location>
</feature>
<keyword evidence="6" id="KW-0614">Plasmid</keyword>
<evidence type="ECO:0000259" key="4">
    <source>
        <dbReference type="Pfam" id="PF09718"/>
    </source>
</evidence>
<dbReference type="NCBIfam" id="TIGR02675">
    <property type="entry name" value="tape_meas_nterm"/>
    <property type="match status" value="1"/>
</dbReference>
<reference evidence="6" key="1">
    <citation type="submission" date="2016-04" db="EMBL/GenBank/DDBJ databases">
        <title>Emergence of a novel ESBL-carrying plasmid from China.</title>
        <authorList>
            <person name="Chen D.-Q."/>
        </authorList>
    </citation>
    <scope>NUCLEOTIDE SEQUENCE</scope>
    <source>
        <strain evidence="6">CY01</strain>
        <plasmid evidence="6">pCY-CTX</plasmid>
    </source>
</reference>
<dbReference type="InterPro" id="IPR053058">
    <property type="entry name" value="Mulikevirus_tape_measure"/>
</dbReference>
<feature type="compositionally biased region" description="Low complexity" evidence="2">
    <location>
        <begin position="965"/>
        <end position="974"/>
    </location>
</feature>
<sequence>MSQNVEFILSLEDKQFTASIDRAGKLLTRFGEQATKPAQKINNLERSLGSVSRIIGVLESKLDATADKLQDVAAGFELVSDVSRKTRGNITSLNSGLKTLIERVDTTTSSVNKLTTSLRKVQSELNEFSDWATFAGKSASRFGTEVKEASSSVSGMNTRLNTTTKRLSNWGVTTSQAAEGLKKVRDQMDAVIGRQQLISKPVRVRTSGYGEGGGNGGGGRRGGTNGHGWRGAENGVFSGLRGNIFLLGEIGDAARTVTDILFGWQKPIIEAASEMERMRVMLRGLNKDKANPGKAAAEDMQYIVDMAQNAPFAMQALTDSFVKFRSAGLDPTDGSLKALVDSVARFGGDSELLKRAAVAVQQMSGKGVVSMEELRQQLGEAVPNAMKAMADAAGITMGELTKAVSTGTVEAKQALSLMFVGLRAENENAAKDMMQTYTGALAQLQTSFTLFADRVGQAGYLDSLSKGMKELASIMNSAEGISFANSLGSGLSTAIDGLRELAQWLAKNQELVISLGKVVAAMVAFKLMRAGIAGVIGTAGQMVNTFTKMSTVLQAPFNLGATAVTRFNRAARMGLAPIPSLIFAIRGAITGLQGAFAGLTAFIAANPIGAAFTVATVAVAGLITYMTMLRSETSKVVDEIRKIPEAMTAAKRAQMAARAAELEKQIQRDQQALKTGESVNYYSTAAGPVAVKESKEVVEARLKKNQEEYERTTGTMALGDGAVAKRLAKEAAESQIEKIRADNQVFSATFVKARQEALDKIQKINDDKSLSDDEKNKLLAPLREKVNKSYLEPAQKLVDDLSSRKNATEKQIAHFSDMLEKAKKEGNTEQVQKLQGSIRGYQEHLEAVAQELTQAEFERDNAAKTGKGVMSNQGTVLGLGTTDKAAQKALAQYMRNQMDSATYQRTLPDGTAMLDFEGKPIIGPKQLKTQLNLQKASSASSLEKMSDEERAAAIAALTKAREQDAAAAEKAGQRTANASQRAARKEENAQRKLAAGYQKALDKADQLMGQMGESSKATVSFDQSLRDTTKSLTELANAVPNEFITQEMIDKAKSRLADLANASDDYREMFNRRNVEQMISTWAPESDSIISAGYKPSREEKVVDFNDTYNRNLKALMDLRDQASDPKIVALYTKQINQLVAAGNTALIKETGTATQKLALEYENLADQLENSWSNLFSNMTDTLTDFVMKGKMDFSSLAESILRDITNMVVKTQITLPLMNMLGMGTTAAGSSQSGNLLSGVASAVANQGVRMNAVNGDKSVGEATKETSSSVSGLGQTTQQTTSAIGSATNAIGSWVNGLFTSTEAKDAETKAVKTSIFSMQNLSSVTGALSAAFAMLGANMSGSGNKWLSFGATIASGLVSAWAGGGFDNIGSGSSGSNSGFNNLTGSASDGTGGIPAIPKFAKGGIFGKDGVVPLRAYQKGGIADSPQLALFGEGDMNEAYVPLPDGRSIPVTLNAEGVKGGGGGVFSPVSIEINVNSDGSVSENSNSEGAWSQAAQRMKAIALETIAQEKRPGGSLNPNSQRN</sequence>
<feature type="compositionally biased region" description="Gly residues" evidence="2">
    <location>
        <begin position="209"/>
        <end position="229"/>
    </location>
</feature>
<evidence type="ECO:0000256" key="1">
    <source>
        <dbReference type="SAM" id="Coils"/>
    </source>
</evidence>
<feature type="coiled-coil region" evidence="1">
    <location>
        <begin position="805"/>
        <end position="865"/>
    </location>
</feature>
<evidence type="ECO:0000256" key="2">
    <source>
        <dbReference type="SAM" id="MobiDB-lite"/>
    </source>
</evidence>
<evidence type="ECO:0000256" key="3">
    <source>
        <dbReference type="SAM" id="Phobius"/>
    </source>
</evidence>
<keyword evidence="3" id="KW-0472">Membrane</keyword>
<dbReference type="SUPFAM" id="SSF57997">
    <property type="entry name" value="Tropomyosin"/>
    <property type="match status" value="1"/>
</dbReference>
<name>A0A168QHF9_ENTCL</name>
<feature type="region of interest" description="Disordered" evidence="2">
    <location>
        <begin position="965"/>
        <end position="993"/>
    </location>
</feature>
<proteinExistence type="predicted"/>
<dbReference type="RefSeq" id="WP_100229795.1">
    <property type="nucleotide sequence ID" value="NZ_KX015668.1"/>
</dbReference>
<evidence type="ECO:0000313" key="6">
    <source>
        <dbReference type="EMBL" id="ANC59855.1"/>
    </source>
</evidence>
<dbReference type="EMBL" id="KX015668">
    <property type="protein sequence ID" value="ANC59855.1"/>
    <property type="molecule type" value="Genomic_DNA"/>
</dbReference>
<dbReference type="PANTHER" id="PTHR38812">
    <property type="entry name" value="MU-LIKE PROPHAGE FLUMU PROTEIN GP42"/>
    <property type="match status" value="1"/>
</dbReference>
<evidence type="ECO:0000259" key="5">
    <source>
        <dbReference type="Pfam" id="PF20155"/>
    </source>
</evidence>
<dbReference type="PANTHER" id="PTHR38812:SF2">
    <property type="entry name" value="MU-LIKE PROPHAGE FLUMU PROTEIN GP42"/>
    <property type="match status" value="1"/>
</dbReference>
<gene>
    <name evidence="6" type="ORF">pCY-CTX_071</name>
</gene>
<geneLocation type="plasmid" evidence="6">
    <name>pCY-CTX</name>
</geneLocation>
<keyword evidence="1" id="KW-0175">Coiled coil</keyword>
<keyword evidence="3" id="KW-0812">Transmembrane</keyword>